<feature type="region of interest" description="Disordered" evidence="1">
    <location>
        <begin position="235"/>
        <end position="256"/>
    </location>
</feature>
<feature type="region of interest" description="Disordered" evidence="1">
    <location>
        <begin position="319"/>
        <end position="360"/>
    </location>
</feature>
<feature type="region of interest" description="Disordered" evidence="1">
    <location>
        <begin position="1233"/>
        <end position="1253"/>
    </location>
</feature>
<dbReference type="InParanoid" id="I7M2W5"/>
<feature type="compositionally biased region" description="Polar residues" evidence="1">
    <location>
        <begin position="338"/>
        <end position="360"/>
    </location>
</feature>
<evidence type="ECO:0000256" key="1">
    <source>
        <dbReference type="SAM" id="MobiDB-lite"/>
    </source>
</evidence>
<dbReference type="GeneID" id="7840012"/>
<dbReference type="InterPro" id="IPR018490">
    <property type="entry name" value="cNMP-bd_dom_sf"/>
</dbReference>
<dbReference type="RefSeq" id="XP_001021676.2">
    <property type="nucleotide sequence ID" value="XM_001021676.2"/>
</dbReference>
<evidence type="ECO:0008006" key="4">
    <source>
        <dbReference type="Google" id="ProtNLM"/>
    </source>
</evidence>
<organism evidence="2 3">
    <name type="scientific">Tetrahymena thermophila (strain SB210)</name>
    <dbReference type="NCBI Taxonomy" id="312017"/>
    <lineage>
        <taxon>Eukaryota</taxon>
        <taxon>Sar</taxon>
        <taxon>Alveolata</taxon>
        <taxon>Ciliophora</taxon>
        <taxon>Intramacronucleata</taxon>
        <taxon>Oligohymenophorea</taxon>
        <taxon>Hymenostomatida</taxon>
        <taxon>Tetrahymenina</taxon>
        <taxon>Tetrahymenidae</taxon>
        <taxon>Tetrahymena</taxon>
    </lineage>
</organism>
<sequence>MKSTDIQFTNKHLLKQFLKCQNYFQELEEDYDISSILNQLANDLIIKQYSKNTFLFHYDAKESNDWYIILKGKVSIYIPKMNQEIIQEMNLLKQKQALETELQDLELQPSTKENREKIRQAQFKKQEVEDAISKISSIKYDHIFQKFSSSYYQQHPQILSFKFLKYAGDGEVFDKKFYEKPASVFIEEDSIIGYIKNDLYQKIFQGTQKNRQIITQALKKIQQKQDSIYYMKQVKEQSPNNSPIRSQIKSQSQERLNKQSVGSCENFGMYIENLSQQKEAQQSKEYSSGQFNSSRKARTRSNFEIFLQKEVKELIRKQSTHYSDQKNTTNSNQQKNKLVTQSNASSPTQQKDQQTNNSLFVSKNKIQRGSFIELINNQKLLINQQQLFIQQKDKIQGEKSIPINHQVQLQVGANQQKHELQNLKNKTEVSPQKQACQNEYEQYKSQSYKKQLDFLIQNQIQSQQQNFHEQQSPIIQFKDSHDSTNSNKLISQQHTQFSNQLSSERQFKNDTDPVRSSFLPTSSESFDDHYDLRILSEGSKRIQKQSNLLAIEEGKKKLYQHSNKIDIFTFNIDSFRDQIAQQNSEEKKIVKTSLNNDSDFSKLQKQDVNLQPGFNLFKNQKIQQSQNQQIQTLSDLKHTLTKIDHVDQNLKQNQGLNNNSINISQQKLNRNIQKNEFQINQQYIKSIQSLQEIQTANYVQSGKNTHQSNKNQLVSQSLNNSGSQNQSNNQVAFLQMGISPNLLEKSKSYAENLRKKHKKYMTRTQSQPSLIQNCSPNTSNQNSPFSMPNKMKNQQNQRLSFSQLMQKQDQNDSNLFNLESKNQNYTLFQNNQNHINSDQYLKQKNNDKHVIYSSPQQLSRIALQRCSSTLGFQSPQPYRLERPQSSGLRGKKISMNSKYSFIQAFQNNKSQIQNADQRMLTPNKSAINQNYKNQLEQEELNHYTNEQMVLSISKDGSLQVGPISNSQQTQNFNESVSNSQKLIMIGQQNQNVKNSLKQIGLELNKQVQQQKMQKIVVQQRVQSAKYSNNQMNPHQLATQSQIQKELLKNKTQISKIVKGSIVSKLTSVQQNLLNSLQNQNQQNSERKSLGNQLQENSIRKEILTNLQRKVDTRQNSLIKLQQCNKDQIQQQNVNQQIQDYQNEDQSESKFTDKLIISEQQKQSQDFKIKLQKPVQVNSVMQTTSTIKSCLKQGNKSNKNNIQDQIEQEESIDQCKDEYYLLKLIQQREYDSPENYIGFEPEPEEQAQEESKHENDEFTLPNFGMYKSSSFHLNQSSNSQTNSQIECQSSKDVNQLENKTTNEIFKHKKMIYNTDGGSRRKSKLINKQIQEQFNNAECYDQEQITLGQNSNEDLFNVSTVQQNELQCDLQRVKIHRNNEVELNTQTFQKRRSSQGQKLVNILETPKFTFQKM</sequence>
<feature type="compositionally biased region" description="Polar residues" evidence="1">
    <location>
        <begin position="762"/>
        <end position="797"/>
    </location>
</feature>
<evidence type="ECO:0000313" key="3">
    <source>
        <dbReference type="Proteomes" id="UP000009168"/>
    </source>
</evidence>
<evidence type="ECO:0000313" key="2">
    <source>
        <dbReference type="EMBL" id="EAS01430.2"/>
    </source>
</evidence>
<dbReference type="KEGG" id="tet:TTHERM_00151400"/>
<proteinExistence type="predicted"/>
<feature type="region of interest" description="Disordered" evidence="1">
    <location>
        <begin position="755"/>
        <end position="797"/>
    </location>
</feature>
<dbReference type="STRING" id="312017.I7M2W5"/>
<accession>I7M2W5</accession>
<dbReference type="Proteomes" id="UP000009168">
    <property type="component" value="Unassembled WGS sequence"/>
</dbReference>
<dbReference type="SUPFAM" id="SSF51206">
    <property type="entry name" value="cAMP-binding domain-like"/>
    <property type="match status" value="1"/>
</dbReference>
<feature type="compositionally biased region" description="Low complexity" evidence="1">
    <location>
        <begin position="325"/>
        <end position="337"/>
    </location>
</feature>
<feature type="compositionally biased region" description="Polar residues" evidence="1">
    <location>
        <begin position="236"/>
        <end position="256"/>
    </location>
</feature>
<reference evidence="3" key="1">
    <citation type="journal article" date="2006" name="PLoS Biol.">
        <title>Macronuclear genome sequence of the ciliate Tetrahymena thermophila, a model eukaryote.</title>
        <authorList>
            <person name="Eisen J.A."/>
            <person name="Coyne R.S."/>
            <person name="Wu M."/>
            <person name="Wu D."/>
            <person name="Thiagarajan M."/>
            <person name="Wortman J.R."/>
            <person name="Badger J.H."/>
            <person name="Ren Q."/>
            <person name="Amedeo P."/>
            <person name="Jones K.M."/>
            <person name="Tallon L.J."/>
            <person name="Delcher A.L."/>
            <person name="Salzberg S.L."/>
            <person name="Silva J.C."/>
            <person name="Haas B.J."/>
            <person name="Majoros W.H."/>
            <person name="Farzad M."/>
            <person name="Carlton J.M."/>
            <person name="Smith R.K. Jr."/>
            <person name="Garg J."/>
            <person name="Pearlman R.E."/>
            <person name="Karrer K.M."/>
            <person name="Sun L."/>
            <person name="Manning G."/>
            <person name="Elde N.C."/>
            <person name="Turkewitz A.P."/>
            <person name="Asai D.J."/>
            <person name="Wilkes D.E."/>
            <person name="Wang Y."/>
            <person name="Cai H."/>
            <person name="Collins K."/>
            <person name="Stewart B.A."/>
            <person name="Lee S.R."/>
            <person name="Wilamowska K."/>
            <person name="Weinberg Z."/>
            <person name="Ruzzo W.L."/>
            <person name="Wloga D."/>
            <person name="Gaertig J."/>
            <person name="Frankel J."/>
            <person name="Tsao C.-C."/>
            <person name="Gorovsky M.A."/>
            <person name="Keeling P.J."/>
            <person name="Waller R.F."/>
            <person name="Patron N.J."/>
            <person name="Cherry J.M."/>
            <person name="Stover N.A."/>
            <person name="Krieger C.J."/>
            <person name="del Toro C."/>
            <person name="Ryder H.F."/>
            <person name="Williamson S.C."/>
            <person name="Barbeau R.A."/>
            <person name="Hamilton E.P."/>
            <person name="Orias E."/>
        </authorList>
    </citation>
    <scope>NUCLEOTIDE SEQUENCE [LARGE SCALE GENOMIC DNA]</scope>
    <source>
        <strain evidence="3">SB210</strain>
    </source>
</reference>
<name>I7M2W5_TETTS</name>
<dbReference type="EMBL" id="GG662603">
    <property type="protein sequence ID" value="EAS01430.2"/>
    <property type="molecule type" value="Genomic_DNA"/>
</dbReference>
<dbReference type="Gene3D" id="2.60.120.10">
    <property type="entry name" value="Jelly Rolls"/>
    <property type="match status" value="1"/>
</dbReference>
<keyword evidence="3" id="KW-1185">Reference proteome</keyword>
<gene>
    <name evidence="2" type="ORF">TTHERM_00151400</name>
</gene>
<protein>
    <recommendedName>
        <fullName evidence="4">Cyclic nucleotide-binding domain protein</fullName>
    </recommendedName>
</protein>
<dbReference type="InterPro" id="IPR014710">
    <property type="entry name" value="RmlC-like_jellyroll"/>
</dbReference>